<reference evidence="1" key="1">
    <citation type="submission" date="2022-07" db="EMBL/GenBank/DDBJ databases">
        <title>Genome Sequence of Leucocoprinus birnbaumii.</title>
        <authorList>
            <person name="Buettner E."/>
        </authorList>
    </citation>
    <scope>NUCLEOTIDE SEQUENCE</scope>
    <source>
        <strain evidence="1">VT141</strain>
    </source>
</reference>
<dbReference type="Proteomes" id="UP001213000">
    <property type="component" value="Unassembled WGS sequence"/>
</dbReference>
<protein>
    <recommendedName>
        <fullName evidence="3">F-box domain-containing protein</fullName>
    </recommendedName>
</protein>
<accession>A0AAD5VHK0</accession>
<evidence type="ECO:0000313" key="1">
    <source>
        <dbReference type="EMBL" id="KAJ3560496.1"/>
    </source>
</evidence>
<keyword evidence="2" id="KW-1185">Reference proteome</keyword>
<dbReference type="AlphaFoldDB" id="A0AAD5VHK0"/>
<dbReference type="EMBL" id="JANIEX010001161">
    <property type="protein sequence ID" value="KAJ3560496.1"/>
    <property type="molecule type" value="Genomic_DNA"/>
</dbReference>
<name>A0AAD5VHK0_9AGAR</name>
<proteinExistence type="predicted"/>
<gene>
    <name evidence="1" type="ORF">NP233_g10802</name>
</gene>
<comment type="caution">
    <text evidence="1">The sequence shown here is derived from an EMBL/GenBank/DDBJ whole genome shotgun (WGS) entry which is preliminary data.</text>
</comment>
<sequence length="421" mass="47048">MDYLQPLDLIALRKTCRALYDASHQRIVWIKALTDMSTYNDVFLPTFQLDQMTTQELSQAAVTPSRWLALVRQKYRQQHQLSSLAPSQATANTSGDMILKPSVVNSTPIDLGLPTDDEVQSLFLVPGGRFVVLLTLHSLQVWDLGFVGKEGVAHRVTSVETNQQYNIGFSVQPTKDGLGLRVVVPSYPKDTAANRRKQISVYEAYLLEDEPALNEIAHLGVNSTSPGIIPRLAGDLVAFLDGHVVKVWDYVNDLWAEWNTHKDFSNDIFVTPDSVLLLNHEETVVWKIPDLKPLDQEPNATVADNVLSFPSLLGSGTTKTAHWGLLCDWYWNKRESFLDVFSKINPGSKLHTMSRFKLASPTDALLPQSSSSSSSAPSTLLGPSLSFKHGLSYNLDISNPTLKYRYCEGDLVARRVLYMWE</sequence>
<evidence type="ECO:0000313" key="2">
    <source>
        <dbReference type="Proteomes" id="UP001213000"/>
    </source>
</evidence>
<evidence type="ECO:0008006" key="3">
    <source>
        <dbReference type="Google" id="ProtNLM"/>
    </source>
</evidence>
<organism evidence="1 2">
    <name type="scientific">Leucocoprinus birnbaumii</name>
    <dbReference type="NCBI Taxonomy" id="56174"/>
    <lineage>
        <taxon>Eukaryota</taxon>
        <taxon>Fungi</taxon>
        <taxon>Dikarya</taxon>
        <taxon>Basidiomycota</taxon>
        <taxon>Agaricomycotina</taxon>
        <taxon>Agaricomycetes</taxon>
        <taxon>Agaricomycetidae</taxon>
        <taxon>Agaricales</taxon>
        <taxon>Agaricineae</taxon>
        <taxon>Agaricaceae</taxon>
        <taxon>Leucocoprinus</taxon>
    </lineage>
</organism>